<dbReference type="FunFam" id="1.20.5.190:FF:000021">
    <property type="entry name" value="IQ motif containing N"/>
    <property type="match status" value="1"/>
</dbReference>
<reference evidence="8" key="2">
    <citation type="submission" date="2025-08" db="UniProtKB">
        <authorList>
            <consortium name="RefSeq"/>
        </authorList>
    </citation>
    <scope>IDENTIFICATION</scope>
    <source>
        <tissue evidence="8">Blood</tissue>
    </source>
</reference>
<dbReference type="CTD" id="80726"/>
<proteinExistence type="predicted"/>
<evidence type="ECO:0000313" key="8">
    <source>
        <dbReference type="RefSeq" id="XP_025741097.1"/>
    </source>
</evidence>
<accession>A0A3Q7QG30</accession>
<dbReference type="FunFam" id="1.20.5.190:FF:000041">
    <property type="entry name" value="IQ motif containing N"/>
    <property type="match status" value="1"/>
</dbReference>
<dbReference type="SMART" id="SM00015">
    <property type="entry name" value="IQ"/>
    <property type="match status" value="6"/>
</dbReference>
<keyword evidence="2" id="KW-0677">Repeat</keyword>
<evidence type="ECO:0000256" key="5">
    <source>
        <dbReference type="ARBA" id="ARBA00070684"/>
    </source>
</evidence>
<evidence type="ECO:0000256" key="6">
    <source>
        <dbReference type="SAM" id="MobiDB-lite"/>
    </source>
</evidence>
<dbReference type="PANTHER" id="PTHR22590:SF2">
    <property type="entry name" value="IQ DOMAIN-CONTAINING PROTEIN N"/>
    <property type="match status" value="1"/>
</dbReference>
<evidence type="ECO:0000256" key="2">
    <source>
        <dbReference type="ARBA" id="ARBA00022737"/>
    </source>
</evidence>
<name>A0A3Q7QG30_CALUR</name>
<evidence type="ECO:0000256" key="1">
    <source>
        <dbReference type="ARBA" id="ARBA00022473"/>
    </source>
</evidence>
<dbReference type="GO" id="GO:0007286">
    <property type="term" value="P:spermatid development"/>
    <property type="evidence" value="ECO:0007669"/>
    <property type="project" value="UniProtKB-ARBA"/>
</dbReference>
<evidence type="ECO:0000256" key="3">
    <source>
        <dbReference type="ARBA" id="ARBA00057744"/>
    </source>
</evidence>
<feature type="region of interest" description="Disordered" evidence="6">
    <location>
        <begin position="549"/>
        <end position="589"/>
    </location>
</feature>
<dbReference type="SUPFAM" id="SSF52540">
    <property type="entry name" value="P-loop containing nucleoside triphosphate hydrolases"/>
    <property type="match status" value="2"/>
</dbReference>
<dbReference type="PANTHER" id="PTHR22590">
    <property type="entry name" value="MYOSIN MOTOR DOMAIN-CONTAINING PROTEIN"/>
    <property type="match status" value="1"/>
</dbReference>
<dbReference type="InterPro" id="IPR000048">
    <property type="entry name" value="IQ_motif_EF-hand-BS"/>
</dbReference>
<dbReference type="Proteomes" id="UP000286641">
    <property type="component" value="Unplaced"/>
</dbReference>
<feature type="region of interest" description="Disordered" evidence="6">
    <location>
        <begin position="475"/>
        <end position="500"/>
    </location>
</feature>
<dbReference type="Gene3D" id="1.20.5.190">
    <property type="match status" value="3"/>
</dbReference>
<dbReference type="InterPro" id="IPR052318">
    <property type="entry name" value="CellDiv_DevSignal_Domain"/>
</dbReference>
<feature type="region of interest" description="Disordered" evidence="6">
    <location>
        <begin position="1"/>
        <end position="54"/>
    </location>
</feature>
<protein>
    <recommendedName>
        <fullName evidence="5">IQ domain-containing protein N</fullName>
    </recommendedName>
</protein>
<dbReference type="CDD" id="cd23767">
    <property type="entry name" value="IQCD"/>
    <property type="match status" value="5"/>
</dbReference>
<evidence type="ECO:0000256" key="4">
    <source>
        <dbReference type="ARBA" id="ARBA00063186"/>
    </source>
</evidence>
<feature type="region of interest" description="Disordered" evidence="6">
    <location>
        <begin position="427"/>
        <end position="456"/>
    </location>
</feature>
<comment type="subunit">
    <text evidence="4">Interacts with calmodulin.</text>
</comment>
<gene>
    <name evidence="8" type="primary">IQCN</name>
</gene>
<comment type="function">
    <text evidence="3">Essential for spermiogenesis and fertilization. May be required for manchette assembly in elongating spermatids.</text>
</comment>
<dbReference type="PROSITE" id="PS50096">
    <property type="entry name" value="IQ"/>
    <property type="match status" value="5"/>
</dbReference>
<feature type="compositionally biased region" description="Polar residues" evidence="6">
    <location>
        <begin position="484"/>
        <end position="500"/>
    </location>
</feature>
<dbReference type="RefSeq" id="XP_025741097.1">
    <property type="nucleotide sequence ID" value="XM_025885312.1"/>
</dbReference>
<organism evidence="7 8">
    <name type="scientific">Callorhinus ursinus</name>
    <name type="common">Northern fur seal</name>
    <dbReference type="NCBI Taxonomy" id="34884"/>
    <lineage>
        <taxon>Eukaryota</taxon>
        <taxon>Metazoa</taxon>
        <taxon>Chordata</taxon>
        <taxon>Craniata</taxon>
        <taxon>Vertebrata</taxon>
        <taxon>Euteleostomi</taxon>
        <taxon>Mammalia</taxon>
        <taxon>Eutheria</taxon>
        <taxon>Laurasiatheria</taxon>
        <taxon>Carnivora</taxon>
        <taxon>Caniformia</taxon>
        <taxon>Pinnipedia</taxon>
        <taxon>Otariidae</taxon>
        <taxon>Callorhinus</taxon>
    </lineage>
</organism>
<reference key="1">
    <citation type="submission" date="2019-01" db="UniProtKB">
        <authorList>
            <consortium name="RefSeq"/>
        </authorList>
    </citation>
    <scope>IDENTIFICATION</scope>
</reference>
<sequence>MALQGRADPPRNQDNAGSNTLQLSPNGQSLYQPQSVSNLQDKAGTLSPQPQHKPLASRESLLQQHDKDKMVPRHIPHLRAVVESQAFKNILVDEMDIMLSCAATLIQANWRGYQLRQKLISQMMAAKAIQEAWRRFNTRRLLRSGKLVGKKVSTEEGDIPYHTPQQVRFQHPGEGKPPAAPPVMVSKETQFPSSDTLAACTHQLALLQAQRAPPCTTGDPGINFLPHQTVAVRLPCPVSLDAKCHPCLGTRTVRNACLVHVEGDMVKTKQVATRASKAGAPGPLPCGRCAQAVHRSLKTQAQTHVETEVLKAPLQTGPAFVINKTPPQMYPVTAMTKTPPQPCLVPTVTIAKTPPQVYPAARMTKTPTQMYPAAAITKTPPQTYPAVAMTKTPLQSCLAAMMNKTPPQPCPAPMVTITKAPPQTYQVAPMARSPPQTCPVAAMTKTSPQTSQPATVTKNPLQSCLEALVNKTQPQPCPAAPISKTPTQMRPTASMTDTSPQTRPAAMMAKISPQICLLASMIKPPTQTRPVATMTKSPPEMCPVPTMTKTPTQMRPAAPMTKTPPQKCPVAGMAKTPSQMLPGASVTKTPPQTRLAAMVTKTPAQFRSMAAILRTLCLPPSAGGNLKSSPPVAVAAGIPNASSHTCLNGPKAKAVVNTKQTAGMVRVSSHSYLAEGKVKYFNSPHLGAGAPKAPAKPPLEAEKMKVFAQKQVKTETVSSTGVAIGMPGASPWGKMAEDRNKSSLQTHLRADVKVQSQAYVPVETAMVLPQAQLATCPAKALPQTHLDTCLAKALPQERLATCSTTASSQGQLLAEVTAVLPQAHLGTCLSKTVPQAHPHAKLTTTQAQTHLGTCLSKALSQAHPPAKLTKAPSFAHLGTCLTKAQSQAHLATGVIKVQSQAHLPTGLTKVQSQAQLVTETARCLYTAHQAAELSGKTQSQPLLAGFKASTQPCQHVGALGTLPRAKPEDRLTQIQPHSYVQGKATQGPRQGASETQSMLVPLLASAGHPTCNIESWGDSGATRAQSPMPSPATPCPEELTASQLASLCTELAAEMGSQEDLRALLAKALSQGQVKAALNQALSKKLLGSTMAKALPQGMLGAALMKVLSWGELGLALSHTLSPSELRAELTKAKQGKLVDVLSKALTEEEWAALSQALCQGELGAVLSQSFSQAALRTGVVLPKATSKTAGNRMTVFPAPVEVDHRGSPSTAWGPVLGPVRPQPSKGPVDAGIAGGQAWNSAVPSVAVGPMTSAAAPGGPWDLARTSVPRDTAGREAAEDPRPSGELVTSMQAVEKIIIHAVVTIQACARGYLVRRTIKVWHRWAIIIQAVWRGYRVRRDLARLSQAATTIQAMWRGFCTRQNQTQAALLPGVWTKTDSRTKSMSDHRCFQSCQPHVCPLCQSLSPRLGSPPSVVMLMGSSPRTCHMCGHTLPTRVVHGMGQGSRVQAGMPWACGTPIASWSPRQSRCQHKAAMAIQSAWRGFTVRRQLRQRQVAARMLHATRRGHHTRASLTTDELLGPAAWDNSRHMQWPGV</sequence>
<keyword evidence="7" id="KW-1185">Reference proteome</keyword>
<keyword evidence="1" id="KW-0217">Developmental protein</keyword>
<feature type="compositionally biased region" description="Polar residues" evidence="6">
    <location>
        <begin position="12"/>
        <end position="50"/>
    </location>
</feature>
<evidence type="ECO:0000313" key="7">
    <source>
        <dbReference type="Proteomes" id="UP000286641"/>
    </source>
</evidence>
<dbReference type="InterPro" id="IPR027417">
    <property type="entry name" value="P-loop_NTPase"/>
</dbReference>
<dbReference type="Pfam" id="PF00612">
    <property type="entry name" value="IQ"/>
    <property type="match status" value="5"/>
</dbReference>
<feature type="compositionally biased region" description="Polar residues" evidence="6">
    <location>
        <begin position="444"/>
        <end position="456"/>
    </location>
</feature>